<feature type="region of interest" description="Disordered" evidence="14">
    <location>
        <begin position="1"/>
        <end position="39"/>
    </location>
</feature>
<dbReference type="FunFam" id="2.170.270.10:FF:000010">
    <property type="entry name" value="Histone-lysine N-methyltransferase"/>
    <property type="match status" value="1"/>
</dbReference>
<dbReference type="SUPFAM" id="SSF82199">
    <property type="entry name" value="SET domain"/>
    <property type="match status" value="1"/>
</dbReference>
<keyword evidence="10" id="KW-0010">Activator</keyword>
<feature type="compositionally biased region" description="Acidic residues" evidence="14">
    <location>
        <begin position="1020"/>
        <end position="1032"/>
    </location>
</feature>
<feature type="region of interest" description="Disordered" evidence="14">
    <location>
        <begin position="1059"/>
        <end position="1344"/>
    </location>
</feature>
<evidence type="ECO:0000313" key="18">
    <source>
        <dbReference type="Ensembl" id="ENSTNIP00000001164.1"/>
    </source>
</evidence>
<evidence type="ECO:0000256" key="12">
    <source>
        <dbReference type="ARBA" id="ARBA00023242"/>
    </source>
</evidence>
<dbReference type="SMART" id="SM00317">
    <property type="entry name" value="SET"/>
    <property type="match status" value="1"/>
</dbReference>
<evidence type="ECO:0000256" key="11">
    <source>
        <dbReference type="ARBA" id="ARBA00023163"/>
    </source>
</evidence>
<feature type="region of interest" description="Disordered" evidence="14">
    <location>
        <begin position="246"/>
        <end position="265"/>
    </location>
</feature>
<evidence type="ECO:0000256" key="9">
    <source>
        <dbReference type="ARBA" id="ARBA00023015"/>
    </source>
</evidence>
<feature type="compositionally biased region" description="Basic and acidic residues" evidence="14">
    <location>
        <begin position="1090"/>
        <end position="1108"/>
    </location>
</feature>
<evidence type="ECO:0000259" key="17">
    <source>
        <dbReference type="PROSITE" id="PS50868"/>
    </source>
</evidence>
<feature type="compositionally biased region" description="Low complexity" evidence="14">
    <location>
        <begin position="514"/>
        <end position="524"/>
    </location>
</feature>
<dbReference type="PROSITE" id="PS50868">
    <property type="entry name" value="POST_SET"/>
    <property type="match status" value="1"/>
</dbReference>
<feature type="compositionally biased region" description="Pro residues" evidence="14">
    <location>
        <begin position="394"/>
        <end position="404"/>
    </location>
</feature>
<evidence type="ECO:0000256" key="5">
    <source>
        <dbReference type="ARBA" id="ARBA00022679"/>
    </source>
</evidence>
<feature type="region of interest" description="Disordered" evidence="14">
    <location>
        <begin position="1394"/>
        <end position="1451"/>
    </location>
</feature>
<feature type="compositionally biased region" description="Basic and acidic residues" evidence="14">
    <location>
        <begin position="1009"/>
        <end position="1019"/>
    </location>
</feature>
<feature type="compositionally biased region" description="Low complexity" evidence="14">
    <location>
        <begin position="1301"/>
        <end position="1321"/>
    </location>
</feature>
<feature type="domain" description="SET" evidence="16">
    <location>
        <begin position="1688"/>
        <end position="1805"/>
    </location>
</feature>
<keyword evidence="8 13" id="KW-0694">RNA-binding</keyword>
<evidence type="ECO:0000256" key="13">
    <source>
        <dbReference type="PROSITE-ProRule" id="PRU00176"/>
    </source>
</evidence>
<dbReference type="HOGENOM" id="CLU_001226_0_0_1"/>
<dbReference type="Pfam" id="PF00856">
    <property type="entry name" value="SET"/>
    <property type="match status" value="1"/>
</dbReference>
<dbReference type="GO" id="GO:0048188">
    <property type="term" value="C:Set1C/COMPASS complex"/>
    <property type="evidence" value="ECO:0007669"/>
    <property type="project" value="InterPro"/>
</dbReference>
<dbReference type="SMART" id="SM01291">
    <property type="entry name" value="N-SET"/>
    <property type="match status" value="1"/>
</dbReference>
<feature type="compositionally biased region" description="Polar residues" evidence="14">
    <location>
        <begin position="1183"/>
        <end position="1200"/>
    </location>
</feature>
<evidence type="ECO:0000256" key="2">
    <source>
        <dbReference type="ARBA" id="ARBA00004286"/>
    </source>
</evidence>
<reference evidence="18" key="3">
    <citation type="submission" date="2025-09" db="UniProtKB">
        <authorList>
            <consortium name="Ensembl"/>
        </authorList>
    </citation>
    <scope>IDENTIFICATION</scope>
</reference>
<feature type="compositionally biased region" description="Basic and acidic residues" evidence="14">
    <location>
        <begin position="500"/>
        <end position="511"/>
    </location>
</feature>
<feature type="compositionally biased region" description="Polar residues" evidence="14">
    <location>
        <begin position="341"/>
        <end position="353"/>
    </location>
</feature>
<accession>H3BYU8</accession>
<sequence length="1827" mass="201948">IGRIMSKPGERNRLNEDHGRKQSSSLANGMDSHPVCGSAEKRSHHWRSYKLIIDPALKKGSHKLYRYDGQTFSMPNPGIPPVEMVRDPRIGRLWTKYKETDLPVPKFKIDECYIGPVPPKEVTFARLNDNIREGFLTDMCKKYGEIEEVEILYNPKNKKHLGIAKVVFENVKAAKVAVQSLHETSVMGNIIHVELDPKGENRLRYFQLLMNGSYTPRTLPVGGESPRSLAEALLACEPIRRLSESSVTAAGGGVPPSSSTTPASLETGYSSLRQETPQSQGTPHTPRQAGTPFSQDSNYSSRQSTPAYQSGRPESSGGYKSRRHESKFQDAYNRRPERPQYRSNMYRSSTSEQAPFKQHQLTPPEPPPSTPSFTYTAPPSATPNLKSTFSPYQAPLPPAFPPSEPVFHHPTQREDDYPRPPQPPQAAAPEYLPTKDRPETPPIPEPPPPEPAPHPNTPPPQTPEQCPSPGSPTHEPERNSLDSRIEMLFKEKRTKLLPFLEERDSDTEVRMEGSPISSSSSQLSPIPPFTGGSQGGLQNSRPSSTGLEDISPTPLPDSEDEEPIRGTASLLKRVSSPVQDKVSNSERGTTPTDKTDTGCVDKTSTLTSDVGQQSSGEDMEISDDEMPGTPIASGECAKGIVVNSAVSPMQTMSLPPPGFPSLSHQPSFPMPHHHLTPHSAVPGHPAHLAGVPHHMLPHMDPYVHSMMPLMQMELMNCLRWEQWSTVPMSFQMQQQMLSRMAQTRGPYPYPHFMDGGASGPFGAHYPPLSMSAAPGGTTGMPGHQWQHPSLPTFNPNVPPPGYDAKKEDPHKATVDGVLLVIVKELKAIMKRDLNRKMVEVVAFRAFDDWWDKKERSAKASLTPVKGTESKEEERPKPKETMGSSLLENWNKGEGLGYEGMGLGIGLRGAIRLPSFKVKRKGPPEAASAGDNKRARPSTPVDDELEDEDRDRDAAELPSDGSKMDGDGASSKRRHSRPLELDSEGEENDTSGKEEELLSDREEEPEETEAPERLLSGKESGEEERDDEEEADSSSERSSDSSDDVFSRGYIFLFLVPSAEAESSSYSKASSDSSSASSDSSEYEAKASAALDKESRSKTLQEEDREIRMEAPSSPVGLALKEKEGQRSKEELSSKVKRRPPSPEEELPLERRPPSPKPTPAKEPGVSVEGKIPLVKSEPPEQEANLQTPTPTGTLPNSTQEVKAKGKTEPGEALFTPGRLAPSQLDSKSGMHLPLPPHPEIEGRSLLHPPPGPLPDLPQRPRLPTDEDIPRTPGRDLMERARSLGKSQSTDTVPITPGGDAPLTGSSSLLLSSPHIPSSPFSYPAQSPVLSAGVPRTPGRDLTFTPVFPDPAALTLHRKVSSESLDDRPVFKEPALSALPNQTLAAGTELSARVPEDLPSGLNVDVPVPSDTGSLKKKARRPKGKKASALSTSDESLELSSESAPPPRDGHLATLTTQRITAQSPKHSSLDFRDGELERQTVLPDEDGFLSYEDEAPALIKPTRRQRRGWEELLLDSLSPVSSPQRSYFKPRSEFEEMTILYDIWNEGIDEEDVRLLQITYEKMLQQDNGNDWLNDTLWVNHPYSRAPTNIPGVKRKRRDDGMRDHATGCARSEGYYKIDKKDKIKYLQSTRLQSEEPPVDTQGMSIPAQVHASTRAGSERRSEQRRLLSSFACDSDLLKFNQLKFRKKKIRFCKSHIHDWGLFALEPIAADEMVIEYVGQNIRQVIADMREKRYEEEGIGSSYMFRVDHDTIIDATKCGNFARFINHSCNPNCYAKVITVESQKKIVIYSRQPINVNEEITYDYKFPIEDVKIPCLCGAENCRGTLN</sequence>
<feature type="compositionally biased region" description="Polar residues" evidence="14">
    <location>
        <begin position="272"/>
        <end position="285"/>
    </location>
</feature>
<feature type="compositionally biased region" description="Basic and acidic residues" evidence="14">
    <location>
        <begin position="867"/>
        <end position="879"/>
    </location>
</feature>
<feature type="compositionally biased region" description="Pro residues" evidence="14">
    <location>
        <begin position="440"/>
        <end position="462"/>
    </location>
</feature>
<evidence type="ECO:0000259" key="15">
    <source>
        <dbReference type="PROSITE" id="PS50102"/>
    </source>
</evidence>
<dbReference type="SMART" id="SM00360">
    <property type="entry name" value="RRM"/>
    <property type="match status" value="1"/>
</dbReference>
<feature type="compositionally biased region" description="Basic and acidic residues" evidence="14">
    <location>
        <begin position="8"/>
        <end position="20"/>
    </location>
</feature>
<keyword evidence="9" id="KW-0805">Transcription regulation</keyword>
<feature type="region of interest" description="Disordered" evidence="14">
    <location>
        <begin position="856"/>
        <end position="887"/>
    </location>
</feature>
<evidence type="ECO:0000256" key="14">
    <source>
        <dbReference type="SAM" id="MobiDB-lite"/>
    </source>
</evidence>
<feature type="compositionally biased region" description="Acidic residues" evidence="14">
    <location>
        <begin position="940"/>
        <end position="949"/>
    </location>
</feature>
<evidence type="ECO:0000256" key="10">
    <source>
        <dbReference type="ARBA" id="ARBA00023159"/>
    </source>
</evidence>
<proteinExistence type="predicted"/>
<reference evidence="19" key="1">
    <citation type="journal article" date="2004" name="Nature">
        <title>Genome duplication in the teleost fish Tetraodon nigroviridis reveals the early vertebrate proto-karyotype.</title>
        <authorList>
            <person name="Jaillon O."/>
            <person name="Aury J.-M."/>
            <person name="Brunet F."/>
            <person name="Petit J.-L."/>
            <person name="Stange-Thomann N."/>
            <person name="Mauceli E."/>
            <person name="Bouneau L."/>
            <person name="Fischer C."/>
            <person name="Ozouf-Costaz C."/>
            <person name="Bernot A."/>
            <person name="Nicaud S."/>
            <person name="Jaffe D."/>
            <person name="Fisher S."/>
            <person name="Lutfalla G."/>
            <person name="Dossat C."/>
            <person name="Segurens B."/>
            <person name="Dasilva C."/>
            <person name="Salanoubat M."/>
            <person name="Levy M."/>
            <person name="Boudet N."/>
            <person name="Castellano S."/>
            <person name="Anthouard V."/>
            <person name="Jubin C."/>
            <person name="Castelli V."/>
            <person name="Katinka M."/>
            <person name="Vacherie B."/>
            <person name="Biemont C."/>
            <person name="Skalli Z."/>
            <person name="Cattolico L."/>
            <person name="Poulain J."/>
            <person name="De Berardinis V."/>
            <person name="Cruaud C."/>
            <person name="Duprat S."/>
            <person name="Brottier P."/>
            <person name="Coutanceau J.-P."/>
            <person name="Gouzy J."/>
            <person name="Parra G."/>
            <person name="Lardier G."/>
            <person name="Chapple C."/>
            <person name="McKernan K.J."/>
            <person name="McEwan P."/>
            <person name="Bosak S."/>
            <person name="Kellis M."/>
            <person name="Volff J.-N."/>
            <person name="Guigo R."/>
            <person name="Zody M.C."/>
            <person name="Mesirov J."/>
            <person name="Lindblad-Toh K."/>
            <person name="Birren B."/>
            <person name="Nusbaum C."/>
            <person name="Kahn D."/>
            <person name="Robinson-Rechavi M."/>
            <person name="Laudet V."/>
            <person name="Schachter V."/>
            <person name="Quetier F."/>
            <person name="Saurin W."/>
            <person name="Scarpelli C."/>
            <person name="Wincker P."/>
            <person name="Lander E.S."/>
            <person name="Weissenbach J."/>
            <person name="Roest Crollius H."/>
        </authorList>
    </citation>
    <scope>NUCLEOTIDE SEQUENCE [LARGE SCALE GENOMIC DNA]</scope>
</reference>
<dbReference type="Pfam" id="PF11764">
    <property type="entry name" value="N-SET"/>
    <property type="match status" value="1"/>
</dbReference>
<name>H3BYU8_TETNG</name>
<feature type="domain" description="RRM" evidence="15">
    <location>
        <begin position="110"/>
        <end position="198"/>
    </location>
</feature>
<feature type="compositionally biased region" description="Basic and acidic residues" evidence="14">
    <location>
        <begin position="989"/>
        <end position="999"/>
    </location>
</feature>
<dbReference type="GO" id="GO:0005694">
    <property type="term" value="C:chromosome"/>
    <property type="evidence" value="ECO:0007669"/>
    <property type="project" value="UniProtKB-SubCell"/>
</dbReference>
<dbReference type="InterPro" id="IPR012677">
    <property type="entry name" value="Nucleotide-bd_a/b_plait_sf"/>
</dbReference>
<dbReference type="PANTHER" id="PTHR45814:SF1">
    <property type="entry name" value="HISTONE-LYSINE N-METHYLTRANSFERASE SETD1B"/>
    <property type="match status" value="1"/>
</dbReference>
<feature type="compositionally biased region" description="Polar residues" evidence="14">
    <location>
        <begin position="602"/>
        <end position="616"/>
    </location>
</feature>
<dbReference type="GeneTree" id="ENSGT00940000154575"/>
<dbReference type="InParanoid" id="H3BYU8"/>
<dbReference type="OMA" id="LPCMHGD"/>
<evidence type="ECO:0000256" key="8">
    <source>
        <dbReference type="ARBA" id="ARBA00022884"/>
    </source>
</evidence>
<dbReference type="InterPro" id="IPR024657">
    <property type="entry name" value="COMPASS_Set1_N-SET"/>
</dbReference>
<evidence type="ECO:0000313" key="19">
    <source>
        <dbReference type="Proteomes" id="UP000007303"/>
    </source>
</evidence>
<protein>
    <submittedName>
        <fullName evidence="18">SET domain containing 1B, histone lysine methyltransferase a</fullName>
    </submittedName>
</protein>
<dbReference type="Pfam" id="PF00076">
    <property type="entry name" value="RRM_1"/>
    <property type="match status" value="1"/>
</dbReference>
<feature type="domain" description="Post-SET" evidence="17">
    <location>
        <begin position="1811"/>
        <end position="1827"/>
    </location>
</feature>
<dbReference type="InterPro" id="IPR046341">
    <property type="entry name" value="SET_dom_sf"/>
</dbReference>
<keyword evidence="19" id="KW-1185">Reference proteome</keyword>
<dbReference type="Gene3D" id="2.170.270.10">
    <property type="entry name" value="SET domain"/>
    <property type="match status" value="1"/>
</dbReference>
<keyword evidence="3" id="KW-0158">Chromosome</keyword>
<dbReference type="CDD" id="cd19169">
    <property type="entry name" value="SET_SETD1"/>
    <property type="match status" value="1"/>
</dbReference>
<comment type="subcellular location">
    <subcellularLocation>
        <location evidence="2">Chromosome</location>
    </subcellularLocation>
    <subcellularLocation>
        <location evidence="1">Nucleus</location>
    </subcellularLocation>
</comment>
<organism evidence="18 19">
    <name type="scientific">Tetraodon nigroviridis</name>
    <name type="common">Spotted green pufferfish</name>
    <name type="synonym">Chelonodon nigroviridis</name>
    <dbReference type="NCBI Taxonomy" id="99883"/>
    <lineage>
        <taxon>Eukaryota</taxon>
        <taxon>Metazoa</taxon>
        <taxon>Chordata</taxon>
        <taxon>Craniata</taxon>
        <taxon>Vertebrata</taxon>
        <taxon>Euteleostomi</taxon>
        <taxon>Actinopterygii</taxon>
        <taxon>Neopterygii</taxon>
        <taxon>Teleostei</taxon>
        <taxon>Neoteleostei</taxon>
        <taxon>Acanthomorphata</taxon>
        <taxon>Eupercaria</taxon>
        <taxon>Tetraodontiformes</taxon>
        <taxon>Tetradontoidea</taxon>
        <taxon>Tetraodontidae</taxon>
        <taxon>Tetraodon</taxon>
    </lineage>
</organism>
<keyword evidence="5" id="KW-0808">Transferase</keyword>
<evidence type="ECO:0000256" key="1">
    <source>
        <dbReference type="ARBA" id="ARBA00004123"/>
    </source>
</evidence>
<evidence type="ECO:0000256" key="3">
    <source>
        <dbReference type="ARBA" id="ARBA00022454"/>
    </source>
</evidence>
<dbReference type="Ensembl" id="ENSTNIT00000002243.1">
    <property type="protein sequence ID" value="ENSTNIP00000001164.1"/>
    <property type="gene ID" value="ENSTNIG00000009090.1"/>
</dbReference>
<feature type="compositionally biased region" description="Basic and acidic residues" evidence="14">
    <location>
        <begin position="1262"/>
        <end position="1281"/>
    </location>
</feature>
<dbReference type="PANTHER" id="PTHR45814">
    <property type="entry name" value="HISTONE-LYSINE N-METHYLTRANSFERASE SETD1"/>
    <property type="match status" value="1"/>
</dbReference>
<feature type="compositionally biased region" description="Low complexity" evidence="14">
    <location>
        <begin position="1059"/>
        <end position="1089"/>
    </location>
</feature>
<dbReference type="FunCoup" id="H3BYU8">
    <property type="interactions" value="346"/>
</dbReference>
<dbReference type="STRING" id="99883.ENSTNIP00000001164"/>
<dbReference type="GO" id="GO:0042800">
    <property type="term" value="F:histone H3K4 methyltransferase activity"/>
    <property type="evidence" value="ECO:0007669"/>
    <property type="project" value="InterPro"/>
</dbReference>
<dbReference type="PROSITE" id="PS50102">
    <property type="entry name" value="RRM"/>
    <property type="match status" value="1"/>
</dbReference>
<keyword evidence="6" id="KW-0949">S-adenosyl-L-methionine</keyword>
<evidence type="ECO:0000256" key="4">
    <source>
        <dbReference type="ARBA" id="ARBA00022603"/>
    </source>
</evidence>
<keyword evidence="11" id="KW-0804">Transcription</keyword>
<evidence type="ECO:0000256" key="7">
    <source>
        <dbReference type="ARBA" id="ARBA00022853"/>
    </source>
</evidence>
<dbReference type="FunFam" id="3.30.70.330:FF:000178">
    <property type="entry name" value="Histone-lysine N-methyltransferase"/>
    <property type="match status" value="1"/>
</dbReference>
<dbReference type="SMART" id="SM00508">
    <property type="entry name" value="PostSET"/>
    <property type="match status" value="1"/>
</dbReference>
<feature type="compositionally biased region" description="Polar residues" evidence="14">
    <location>
        <begin position="536"/>
        <end position="546"/>
    </location>
</feature>
<feature type="compositionally biased region" description="Polar residues" evidence="14">
    <location>
        <begin position="576"/>
        <end position="592"/>
    </location>
</feature>
<evidence type="ECO:0000256" key="6">
    <source>
        <dbReference type="ARBA" id="ARBA00022691"/>
    </source>
</evidence>
<feature type="region of interest" description="Disordered" evidence="14">
    <location>
        <begin position="919"/>
        <end position="1043"/>
    </location>
</feature>
<dbReference type="Gene3D" id="3.30.70.330">
    <property type="match status" value="1"/>
</dbReference>
<dbReference type="InterPro" id="IPR000504">
    <property type="entry name" value="RRM_dom"/>
</dbReference>
<dbReference type="PRINTS" id="PR01217">
    <property type="entry name" value="PRICHEXTENSN"/>
</dbReference>
<feature type="compositionally biased region" description="Basic and acidic residues" evidence="14">
    <location>
        <begin position="326"/>
        <end position="340"/>
    </location>
</feature>
<feature type="compositionally biased region" description="Low complexity" evidence="14">
    <location>
        <begin position="1426"/>
        <end position="1442"/>
    </location>
</feature>
<dbReference type="InterPro" id="IPR044570">
    <property type="entry name" value="Set1-like"/>
</dbReference>
<reference evidence="18" key="2">
    <citation type="submission" date="2025-08" db="UniProtKB">
        <authorList>
            <consortium name="Ensembl"/>
        </authorList>
    </citation>
    <scope>IDENTIFICATION</scope>
</reference>
<evidence type="ECO:0000259" key="16">
    <source>
        <dbReference type="PROSITE" id="PS50280"/>
    </source>
</evidence>
<feature type="compositionally biased region" description="Basic and acidic residues" evidence="14">
    <location>
        <begin position="1119"/>
        <end position="1133"/>
    </location>
</feature>
<feature type="compositionally biased region" description="Low complexity" evidence="14">
    <location>
        <begin position="371"/>
        <end position="383"/>
    </location>
</feature>
<dbReference type="InterPro" id="IPR037841">
    <property type="entry name" value="SET_SETD1A/B"/>
</dbReference>
<keyword evidence="12" id="KW-0539">Nucleus</keyword>
<feature type="compositionally biased region" description="Polar residues" evidence="14">
    <location>
        <begin position="291"/>
        <end position="308"/>
    </location>
</feature>
<dbReference type="GO" id="GO:0003723">
    <property type="term" value="F:RNA binding"/>
    <property type="evidence" value="ECO:0007669"/>
    <property type="project" value="UniProtKB-UniRule"/>
</dbReference>
<keyword evidence="4" id="KW-0489">Methyltransferase</keyword>
<dbReference type="Proteomes" id="UP000007303">
    <property type="component" value="Unassembled WGS sequence"/>
</dbReference>
<feature type="region of interest" description="Disordered" evidence="14">
    <location>
        <begin position="272"/>
        <end position="623"/>
    </location>
</feature>
<dbReference type="InterPro" id="IPR003616">
    <property type="entry name" value="Post-SET_dom"/>
</dbReference>
<dbReference type="GO" id="GO:0032259">
    <property type="term" value="P:methylation"/>
    <property type="evidence" value="ECO:0007669"/>
    <property type="project" value="UniProtKB-KW"/>
</dbReference>
<dbReference type="InterPro" id="IPR001214">
    <property type="entry name" value="SET_dom"/>
</dbReference>
<feature type="compositionally biased region" description="Polar residues" evidence="14">
    <location>
        <begin position="256"/>
        <end position="265"/>
    </location>
</feature>
<keyword evidence="7" id="KW-0156">Chromatin regulator</keyword>
<dbReference type="PROSITE" id="PS50280">
    <property type="entry name" value="SET"/>
    <property type="match status" value="1"/>
</dbReference>
<dbReference type="SUPFAM" id="SSF54928">
    <property type="entry name" value="RNA-binding domain, RBD"/>
    <property type="match status" value="1"/>
</dbReference>
<feature type="compositionally biased region" description="Basic and acidic residues" evidence="14">
    <location>
        <begin position="474"/>
        <end position="491"/>
    </location>
</feature>
<dbReference type="InterPro" id="IPR035979">
    <property type="entry name" value="RBD_domain_sf"/>
</dbReference>
<feature type="compositionally biased region" description="Pro residues" evidence="14">
    <location>
        <begin position="1247"/>
        <end position="1257"/>
    </location>
</feature>
<feature type="compositionally biased region" description="Basic residues" evidence="14">
    <location>
        <begin position="1414"/>
        <end position="1425"/>
    </location>
</feature>